<dbReference type="EMBL" id="HBUF01255376">
    <property type="protein sequence ID" value="CAG6681369.1"/>
    <property type="molecule type" value="Transcribed_RNA"/>
</dbReference>
<dbReference type="AlphaFoldDB" id="A0A8D8T804"/>
<dbReference type="EMBL" id="HBUF01255378">
    <property type="protein sequence ID" value="CAG6681375.1"/>
    <property type="molecule type" value="Transcribed_RNA"/>
</dbReference>
<evidence type="ECO:0000256" key="2">
    <source>
        <dbReference type="SAM" id="Phobius"/>
    </source>
</evidence>
<dbReference type="EMBL" id="HBUF01511906">
    <property type="protein sequence ID" value="CAG6746852.1"/>
    <property type="molecule type" value="Transcribed_RNA"/>
</dbReference>
<sequence length="814" mass="92329">MQAEVWGWLATGILAPIVAVSLSWTLLVFHCHRKKWRPLDLLLVFILIQIIFKQCAAFGHTVLELLRPEEAAWCSGLSWVFTTSHTMEAGLLTTLSLGSLLQNKMDHHLYRRTFSKSHLIYHVTCLFILSTCVGIAGVIAKQNSCSDKSDRRYVIFWLTLHSALMVISFVCFLTNCIRKNPTPKHSCFASSKNHCTQLLNSSSDLSSAVSDVSMLSSNRSRINHGIRYSISDCSTSNIIRSRQNLLEEFMKSPSSTNFDYSNNSDTKLLKNVSASQIHLPNTLDSTIREFSRIPEESNLFDRTDTSRCDVDSSSYSTIIRPCRESCYTTSTSSASASSTNSRKRLTKHVSIEENMPLYTIVCIVTYCYVIHHIPNLIAIVAEIYIPEMMPPWWKPESFPYWTAIAEGMLIPIILLLFDKQFSLRIAQIYSRQTVKRKLRDTPPDMTSAGIYGKFRPYNSTLLEPPLKPTHRRPSEGVRFPITNGSLFASPNNRNQAAGNKGVRTVGNVMAPTPLSVNSQLYANMLSAVEITNCNMNKAKVYPKHANFPQYTVNEPTFSLHGSHNELDRMSPNTYKTNPIYSQNLQQFKDKFFNEVIIENNNATDSEDEEKVITNSGEDDIYATLSNHSLCSATTDANDDFEFYASETNLEKYNDKLSENKGEHEATAADKVKEEEETTTKPIIRVHKKKEPEKQNCRIYRISEPPCLDNASPRVNYIPRQFYKTPLSRNTRIRFSPPNTRRLLAPPSPPHSRRILSSNSRRLAPVLSMDSLIAAINYSDVSYLDTGDVMFEHRMHPEYSGSVPDLKKIFVTDYL</sequence>
<feature type="transmembrane region" description="Helical" evidence="2">
    <location>
        <begin position="119"/>
        <end position="140"/>
    </location>
</feature>
<protein>
    <submittedName>
        <fullName evidence="3">Uncharacterized protein</fullName>
    </submittedName>
</protein>
<name>A0A8D8T804_9HEMI</name>
<feature type="transmembrane region" description="Helical" evidence="2">
    <location>
        <begin position="6"/>
        <end position="29"/>
    </location>
</feature>
<accession>A0A8D8T804</accession>
<feature type="transmembrane region" description="Helical" evidence="2">
    <location>
        <begin position="41"/>
        <end position="59"/>
    </location>
</feature>
<proteinExistence type="predicted"/>
<feature type="transmembrane region" description="Helical" evidence="2">
    <location>
        <begin position="357"/>
        <end position="386"/>
    </location>
</feature>
<dbReference type="EMBL" id="HBUF01367296">
    <property type="protein sequence ID" value="CAG6724255.1"/>
    <property type="molecule type" value="Transcribed_RNA"/>
</dbReference>
<reference evidence="3" key="1">
    <citation type="submission" date="2021-05" db="EMBL/GenBank/DDBJ databases">
        <authorList>
            <person name="Alioto T."/>
            <person name="Alioto T."/>
            <person name="Gomez Garrido J."/>
        </authorList>
    </citation>
    <scope>NUCLEOTIDE SEQUENCE</scope>
</reference>
<dbReference type="EMBL" id="HBUF01511907">
    <property type="protein sequence ID" value="CAG6746854.1"/>
    <property type="molecule type" value="Transcribed_RNA"/>
</dbReference>
<keyword evidence="2" id="KW-1133">Transmembrane helix</keyword>
<feature type="transmembrane region" description="Helical" evidence="2">
    <location>
        <begin position="79"/>
        <end position="98"/>
    </location>
</feature>
<keyword evidence="2" id="KW-0812">Transmembrane</keyword>
<keyword evidence="2" id="KW-0472">Membrane</keyword>
<feature type="transmembrane region" description="Helical" evidence="2">
    <location>
        <begin position="152"/>
        <end position="174"/>
    </location>
</feature>
<evidence type="ECO:0000313" key="3">
    <source>
        <dbReference type="EMBL" id="CAG6681375.1"/>
    </source>
</evidence>
<feature type="transmembrane region" description="Helical" evidence="2">
    <location>
        <begin position="398"/>
        <end position="417"/>
    </location>
</feature>
<feature type="region of interest" description="Disordered" evidence="1">
    <location>
        <begin position="658"/>
        <end position="678"/>
    </location>
</feature>
<feature type="compositionally biased region" description="Basic and acidic residues" evidence="1">
    <location>
        <begin position="658"/>
        <end position="673"/>
    </location>
</feature>
<organism evidence="3">
    <name type="scientific">Cacopsylla melanoneura</name>
    <dbReference type="NCBI Taxonomy" id="428564"/>
    <lineage>
        <taxon>Eukaryota</taxon>
        <taxon>Metazoa</taxon>
        <taxon>Ecdysozoa</taxon>
        <taxon>Arthropoda</taxon>
        <taxon>Hexapoda</taxon>
        <taxon>Insecta</taxon>
        <taxon>Pterygota</taxon>
        <taxon>Neoptera</taxon>
        <taxon>Paraneoptera</taxon>
        <taxon>Hemiptera</taxon>
        <taxon>Sternorrhyncha</taxon>
        <taxon>Psylloidea</taxon>
        <taxon>Psyllidae</taxon>
        <taxon>Psyllinae</taxon>
        <taxon>Cacopsylla</taxon>
    </lineage>
</organism>
<dbReference type="EMBL" id="HBUF01255377">
    <property type="protein sequence ID" value="CAG6681372.1"/>
    <property type="molecule type" value="Transcribed_RNA"/>
</dbReference>
<dbReference type="EMBL" id="HBUF01367295">
    <property type="protein sequence ID" value="CAG6724253.1"/>
    <property type="molecule type" value="Transcribed_RNA"/>
</dbReference>
<evidence type="ECO:0000256" key="1">
    <source>
        <dbReference type="SAM" id="MobiDB-lite"/>
    </source>
</evidence>